<sequence>MMQRGDRGGGGSGWRVVVWPEEFQNMILCLSDVWGLGGLTQPALLTCIAVRRDRTARGRKEVMGGWRSESWRLG</sequence>
<reference evidence="1 2" key="1">
    <citation type="submission" date="2019-05" db="EMBL/GenBank/DDBJ databases">
        <title>Another draft genome of Portunus trituberculatus and its Hox gene families provides insights of decapod evolution.</title>
        <authorList>
            <person name="Jeong J.-H."/>
            <person name="Song I."/>
            <person name="Kim S."/>
            <person name="Choi T."/>
            <person name="Kim D."/>
            <person name="Ryu S."/>
            <person name="Kim W."/>
        </authorList>
    </citation>
    <scope>NUCLEOTIDE SEQUENCE [LARGE SCALE GENOMIC DNA]</scope>
    <source>
        <tissue evidence="1">Muscle</tissue>
    </source>
</reference>
<gene>
    <name evidence="1" type="ORF">E2C01_012187</name>
</gene>
<comment type="caution">
    <text evidence="1">The sequence shown here is derived from an EMBL/GenBank/DDBJ whole genome shotgun (WGS) entry which is preliminary data.</text>
</comment>
<proteinExistence type="predicted"/>
<evidence type="ECO:0000313" key="2">
    <source>
        <dbReference type="Proteomes" id="UP000324222"/>
    </source>
</evidence>
<dbReference type="EMBL" id="VSRR010000756">
    <property type="protein sequence ID" value="MPC19276.1"/>
    <property type="molecule type" value="Genomic_DNA"/>
</dbReference>
<organism evidence="1 2">
    <name type="scientific">Portunus trituberculatus</name>
    <name type="common">Swimming crab</name>
    <name type="synonym">Neptunus trituberculatus</name>
    <dbReference type="NCBI Taxonomy" id="210409"/>
    <lineage>
        <taxon>Eukaryota</taxon>
        <taxon>Metazoa</taxon>
        <taxon>Ecdysozoa</taxon>
        <taxon>Arthropoda</taxon>
        <taxon>Crustacea</taxon>
        <taxon>Multicrustacea</taxon>
        <taxon>Malacostraca</taxon>
        <taxon>Eumalacostraca</taxon>
        <taxon>Eucarida</taxon>
        <taxon>Decapoda</taxon>
        <taxon>Pleocyemata</taxon>
        <taxon>Brachyura</taxon>
        <taxon>Eubrachyura</taxon>
        <taxon>Portunoidea</taxon>
        <taxon>Portunidae</taxon>
        <taxon>Portuninae</taxon>
        <taxon>Portunus</taxon>
    </lineage>
</organism>
<name>A0A5B7DDV5_PORTR</name>
<protein>
    <submittedName>
        <fullName evidence="1">Uncharacterized protein</fullName>
    </submittedName>
</protein>
<dbReference type="Proteomes" id="UP000324222">
    <property type="component" value="Unassembled WGS sequence"/>
</dbReference>
<keyword evidence="2" id="KW-1185">Reference proteome</keyword>
<evidence type="ECO:0000313" key="1">
    <source>
        <dbReference type="EMBL" id="MPC19276.1"/>
    </source>
</evidence>
<accession>A0A5B7DDV5</accession>
<dbReference type="AlphaFoldDB" id="A0A5B7DDV5"/>